<dbReference type="Pfam" id="PF00289">
    <property type="entry name" value="Biotin_carb_N"/>
    <property type="match status" value="1"/>
</dbReference>
<protein>
    <recommendedName>
        <fullName evidence="2">biotin carboxylase</fullName>
        <ecNumber evidence="2">6.3.4.14</ecNumber>
    </recommendedName>
</protein>
<dbReference type="SUPFAM" id="SSF52440">
    <property type="entry name" value="PreATP-grasp domain"/>
    <property type="match status" value="1"/>
</dbReference>
<dbReference type="GO" id="GO:0005524">
    <property type="term" value="F:ATP binding"/>
    <property type="evidence" value="ECO:0007669"/>
    <property type="project" value="UniProtKB-UniRule"/>
</dbReference>
<dbReference type="SMART" id="SM00878">
    <property type="entry name" value="Biotin_carb_C"/>
    <property type="match status" value="1"/>
</dbReference>
<dbReference type="PROSITE" id="PS50979">
    <property type="entry name" value="BC"/>
    <property type="match status" value="1"/>
</dbReference>
<evidence type="ECO:0000313" key="14">
    <source>
        <dbReference type="Proteomes" id="UP000264006"/>
    </source>
</evidence>
<organism evidence="13 14">
    <name type="scientific">Euzebya pacifica</name>
    <dbReference type="NCBI Taxonomy" id="1608957"/>
    <lineage>
        <taxon>Bacteria</taxon>
        <taxon>Bacillati</taxon>
        <taxon>Actinomycetota</taxon>
        <taxon>Nitriliruptoria</taxon>
        <taxon>Euzebyales</taxon>
    </lineage>
</organism>
<evidence type="ECO:0000256" key="9">
    <source>
        <dbReference type="SAM" id="MobiDB-lite"/>
    </source>
</evidence>
<keyword evidence="3" id="KW-0436">Ligase</keyword>
<evidence type="ECO:0000256" key="7">
    <source>
        <dbReference type="ARBA" id="ARBA00048501"/>
    </source>
</evidence>
<reference evidence="13 14" key="1">
    <citation type="submission" date="2018-09" db="EMBL/GenBank/DDBJ databases">
        <title>Complete genome sequence of Euzebya sp. DY32-46 isolated from seawater of Pacific Ocean.</title>
        <authorList>
            <person name="Xu L."/>
            <person name="Wu Y.-H."/>
            <person name="Xu X.-W."/>
        </authorList>
    </citation>
    <scope>NUCLEOTIDE SEQUENCE [LARGE SCALE GENOMIC DNA]</scope>
    <source>
        <strain evidence="13 14">DY32-46</strain>
    </source>
</reference>
<dbReference type="PROSITE" id="PS00867">
    <property type="entry name" value="CPSASE_2"/>
    <property type="match status" value="1"/>
</dbReference>
<gene>
    <name evidence="13" type="ORF">DVS28_a4267</name>
</gene>
<dbReference type="RefSeq" id="WP_114593202.1">
    <property type="nucleotide sequence ID" value="NZ_CP031165.1"/>
</dbReference>
<dbReference type="Gene3D" id="3.30.470.20">
    <property type="entry name" value="ATP-grasp fold, B domain"/>
    <property type="match status" value="1"/>
</dbReference>
<keyword evidence="4 8" id="KW-0547">Nucleotide-binding</keyword>
<dbReference type="SUPFAM" id="SSF51230">
    <property type="entry name" value="Single hybrid motif"/>
    <property type="match status" value="1"/>
</dbReference>
<feature type="domain" description="Biotin carboxylation" evidence="12">
    <location>
        <begin position="1"/>
        <end position="450"/>
    </location>
</feature>
<dbReference type="InterPro" id="IPR011054">
    <property type="entry name" value="Rudment_hybrid_motif"/>
</dbReference>
<name>A0A346Y386_9ACTN</name>
<dbReference type="PROSITE" id="PS50975">
    <property type="entry name" value="ATP_GRASP"/>
    <property type="match status" value="1"/>
</dbReference>
<dbReference type="EC" id="6.3.4.14" evidence="2"/>
<sequence length="596" mass="62926">MFNAVLIANRGEIAVRVARACRELGVRSVAVHSEADAGAMHVRMADEAHLLGPTPPAESYLNIPRILAVAEQAGVDAIHPGYGFLSENADFARAVVDAGFAWIGPPPKAIEAMGDKLTARAVARAADVPVVPGTTEPTTDPELVRAFGETHGWPLAIKAAFGGGGRGMKVVRGPGDVESALAGARREAEASFGRGECYVERYLERPRHVEVQVLADADGTVIHLGERDCSLQRRHQKLVEEAPAPGLADATRMALRDAAIRVASEMGYVNAGTCEFLVDRDADGTERHYFLEMNTRLQVEHPVTELVTGVDLVHQQLRIAAGDGMTIAQDDVELRGHAIEVRLNAEDPATNFMPSPGPVTRITVPQGPWIRFDGGVESGDVIGGAYDSMVGKLIVWGEDRATAVSRMARALEEMTVVGVPTTLPFHRLAMAHEDFVTASHATSSVEGDWDLSTLEPWQPADPEPVATNGHAPGHTTTAREVELFVSGAPLHVTVHGVGRANAAVQAASSRRRDGGGRRGAGASNDGPELRAPMTGVIVTYAVADGDTVSAGDIVCVLEAMKMENHVVAHRDGTVGGIGLSDGDAVEQGALLATITA</sequence>
<evidence type="ECO:0000256" key="1">
    <source>
        <dbReference type="ARBA" id="ARBA00001953"/>
    </source>
</evidence>
<comment type="catalytic activity">
    <reaction evidence="7">
        <text>N(6)-biotinyl-L-lysyl-[protein] + hydrogencarbonate + ATP = N(6)-carboxybiotinyl-L-lysyl-[protein] + ADP + phosphate + H(+)</text>
        <dbReference type="Rhea" id="RHEA:13501"/>
        <dbReference type="Rhea" id="RHEA-COMP:10505"/>
        <dbReference type="Rhea" id="RHEA-COMP:10506"/>
        <dbReference type="ChEBI" id="CHEBI:15378"/>
        <dbReference type="ChEBI" id="CHEBI:17544"/>
        <dbReference type="ChEBI" id="CHEBI:30616"/>
        <dbReference type="ChEBI" id="CHEBI:43474"/>
        <dbReference type="ChEBI" id="CHEBI:83144"/>
        <dbReference type="ChEBI" id="CHEBI:83145"/>
        <dbReference type="ChEBI" id="CHEBI:456216"/>
        <dbReference type="EC" id="6.3.4.14"/>
    </reaction>
    <physiologicalReaction direction="left-to-right" evidence="7">
        <dbReference type="Rhea" id="RHEA:13502"/>
    </physiologicalReaction>
</comment>
<dbReference type="InterPro" id="IPR005482">
    <property type="entry name" value="Biotin_COase_C"/>
</dbReference>
<dbReference type="SUPFAM" id="SSF51246">
    <property type="entry name" value="Rudiment single hybrid motif"/>
    <property type="match status" value="1"/>
</dbReference>
<dbReference type="Proteomes" id="UP000264006">
    <property type="component" value="Chromosome"/>
</dbReference>
<dbReference type="GO" id="GO:0004075">
    <property type="term" value="F:biotin carboxylase activity"/>
    <property type="evidence" value="ECO:0007669"/>
    <property type="project" value="UniProtKB-EC"/>
</dbReference>
<dbReference type="PANTHER" id="PTHR18866:SF33">
    <property type="entry name" value="METHYLCROTONOYL-COA CARBOXYLASE SUBUNIT ALPHA, MITOCHONDRIAL-RELATED"/>
    <property type="match status" value="1"/>
</dbReference>
<dbReference type="Pfam" id="PF02786">
    <property type="entry name" value="CPSase_L_D2"/>
    <property type="match status" value="1"/>
</dbReference>
<dbReference type="InterPro" id="IPR050856">
    <property type="entry name" value="Biotin_carboxylase_complex"/>
</dbReference>
<keyword evidence="5 8" id="KW-0067">ATP-binding</keyword>
<feature type="domain" description="ATP-grasp" evidence="11">
    <location>
        <begin position="120"/>
        <end position="321"/>
    </location>
</feature>
<accession>A0A346Y386</accession>
<dbReference type="CDD" id="cd06850">
    <property type="entry name" value="biotinyl_domain"/>
    <property type="match status" value="1"/>
</dbReference>
<dbReference type="InterPro" id="IPR001882">
    <property type="entry name" value="Biotin_BS"/>
</dbReference>
<feature type="domain" description="Lipoyl-binding" evidence="10">
    <location>
        <begin position="517"/>
        <end position="595"/>
    </location>
</feature>
<evidence type="ECO:0000256" key="8">
    <source>
        <dbReference type="PROSITE-ProRule" id="PRU00409"/>
    </source>
</evidence>
<dbReference type="FunFam" id="3.40.50.20:FF:000010">
    <property type="entry name" value="Propionyl-CoA carboxylase subunit alpha"/>
    <property type="match status" value="1"/>
</dbReference>
<evidence type="ECO:0000259" key="10">
    <source>
        <dbReference type="PROSITE" id="PS50968"/>
    </source>
</evidence>
<dbReference type="InterPro" id="IPR011053">
    <property type="entry name" value="Single_hybrid_motif"/>
</dbReference>
<dbReference type="KEGG" id="euz:DVS28_a4267"/>
<keyword evidence="6" id="KW-0092">Biotin</keyword>
<dbReference type="InterPro" id="IPR011764">
    <property type="entry name" value="Biotin_carboxylation_dom"/>
</dbReference>
<dbReference type="InterPro" id="IPR005479">
    <property type="entry name" value="CPAse_ATP-bd"/>
</dbReference>
<dbReference type="PROSITE" id="PS50968">
    <property type="entry name" value="BIOTINYL_LIPOYL"/>
    <property type="match status" value="1"/>
</dbReference>
<comment type="cofactor">
    <cofactor evidence="1">
        <name>biotin</name>
        <dbReference type="ChEBI" id="CHEBI:57586"/>
    </cofactor>
</comment>
<dbReference type="Gene3D" id="2.40.50.100">
    <property type="match status" value="1"/>
</dbReference>
<dbReference type="PROSITE" id="PS00188">
    <property type="entry name" value="BIOTIN"/>
    <property type="match status" value="1"/>
</dbReference>
<evidence type="ECO:0000256" key="6">
    <source>
        <dbReference type="ARBA" id="ARBA00023267"/>
    </source>
</evidence>
<dbReference type="OrthoDB" id="9760256at2"/>
<proteinExistence type="predicted"/>
<dbReference type="Pfam" id="PF00364">
    <property type="entry name" value="Biotin_lipoyl"/>
    <property type="match status" value="1"/>
</dbReference>
<evidence type="ECO:0000256" key="2">
    <source>
        <dbReference type="ARBA" id="ARBA00013263"/>
    </source>
</evidence>
<dbReference type="FunFam" id="2.40.50.100:FF:000003">
    <property type="entry name" value="Acetyl-CoA carboxylase biotin carboxyl carrier protein"/>
    <property type="match status" value="1"/>
</dbReference>
<evidence type="ECO:0000259" key="12">
    <source>
        <dbReference type="PROSITE" id="PS50979"/>
    </source>
</evidence>
<evidence type="ECO:0000256" key="4">
    <source>
        <dbReference type="ARBA" id="ARBA00022741"/>
    </source>
</evidence>
<dbReference type="SUPFAM" id="SSF56059">
    <property type="entry name" value="Glutathione synthetase ATP-binding domain-like"/>
    <property type="match status" value="1"/>
</dbReference>
<evidence type="ECO:0000256" key="3">
    <source>
        <dbReference type="ARBA" id="ARBA00022598"/>
    </source>
</evidence>
<dbReference type="InterPro" id="IPR000089">
    <property type="entry name" value="Biotin_lipoyl"/>
</dbReference>
<evidence type="ECO:0000259" key="11">
    <source>
        <dbReference type="PROSITE" id="PS50975"/>
    </source>
</evidence>
<feature type="region of interest" description="Disordered" evidence="9">
    <location>
        <begin position="503"/>
        <end position="528"/>
    </location>
</feature>
<dbReference type="Pfam" id="PF02785">
    <property type="entry name" value="Biotin_carb_C"/>
    <property type="match status" value="1"/>
</dbReference>
<dbReference type="AlphaFoldDB" id="A0A346Y386"/>
<dbReference type="GO" id="GO:0046872">
    <property type="term" value="F:metal ion binding"/>
    <property type="evidence" value="ECO:0007669"/>
    <property type="project" value="InterPro"/>
</dbReference>
<dbReference type="NCBIfam" id="NF006367">
    <property type="entry name" value="PRK08591.1"/>
    <property type="match status" value="1"/>
</dbReference>
<keyword evidence="14" id="KW-1185">Reference proteome</keyword>
<dbReference type="InterPro" id="IPR011761">
    <property type="entry name" value="ATP-grasp"/>
</dbReference>
<dbReference type="EMBL" id="CP031165">
    <property type="protein sequence ID" value="AXV08933.1"/>
    <property type="molecule type" value="Genomic_DNA"/>
</dbReference>
<evidence type="ECO:0000313" key="13">
    <source>
        <dbReference type="EMBL" id="AXV08933.1"/>
    </source>
</evidence>
<dbReference type="InterPro" id="IPR005481">
    <property type="entry name" value="BC-like_N"/>
</dbReference>
<dbReference type="PANTHER" id="PTHR18866">
    <property type="entry name" value="CARBOXYLASE:PYRUVATE/ACETYL-COA/PROPIONYL-COA CARBOXYLASE"/>
    <property type="match status" value="1"/>
</dbReference>
<dbReference type="InterPro" id="IPR016185">
    <property type="entry name" value="PreATP-grasp_dom_sf"/>
</dbReference>
<evidence type="ECO:0000256" key="5">
    <source>
        <dbReference type="ARBA" id="ARBA00022840"/>
    </source>
</evidence>